<dbReference type="EMBL" id="JAHESF010000005">
    <property type="protein sequence ID" value="MBT1696473.1"/>
    <property type="molecule type" value="Genomic_DNA"/>
</dbReference>
<organism evidence="8 9">
    <name type="scientific">Chryseosolibacter histidini</name>
    <dbReference type="NCBI Taxonomy" id="2782349"/>
    <lineage>
        <taxon>Bacteria</taxon>
        <taxon>Pseudomonadati</taxon>
        <taxon>Bacteroidota</taxon>
        <taxon>Cytophagia</taxon>
        <taxon>Cytophagales</taxon>
        <taxon>Chryseotaleaceae</taxon>
        <taxon>Chryseosolibacter</taxon>
    </lineage>
</organism>
<name>A0AAP2GM25_9BACT</name>
<dbReference type="Proteomes" id="UP001319200">
    <property type="component" value="Unassembled WGS sequence"/>
</dbReference>
<dbReference type="GO" id="GO:0016787">
    <property type="term" value="F:hydrolase activity"/>
    <property type="evidence" value="ECO:0007669"/>
    <property type="project" value="UniProtKB-KW"/>
</dbReference>
<protein>
    <submittedName>
        <fullName evidence="8">YicC family protein</fullName>
    </submittedName>
</protein>
<keyword evidence="4" id="KW-0378">Hydrolase</keyword>
<comment type="caution">
    <text evidence="8">The sequence shown here is derived from an EMBL/GenBank/DDBJ whole genome shotgun (WGS) entry which is preliminary data.</text>
</comment>
<comment type="similarity">
    <text evidence="5">Belongs to the YicC/YloC family.</text>
</comment>
<sequence length="292" mass="34126">MIKSMTGFGQSSSDDGQSRLYIEVKSLNSKFLDLNLRIPKTFSDKEMEVRNLISEILERGKVSVSIEYERVASEQISQTYNEALFVAYYNVLKKLADRVYSPYEPLFQIALSSPDVIQNNTKEEVSDELWQKVRKMLTEVLQKCDRFRVDEGKVLDDMMKKCCESIEENLERIKELDPKRVARIRERLRGNVTSFFGEEGFDENRLEQEIIFYVEKLDINEEKVRLKSHLDYFLKALREPQSNGKKLAFITQEIGREINTIGSKSNDADMQQHVVLMKEELEKIKEQLNNVL</sequence>
<evidence type="ECO:0000259" key="6">
    <source>
        <dbReference type="Pfam" id="PF03755"/>
    </source>
</evidence>
<feature type="domain" description="Endoribonuclease YicC-like C-terminal" evidence="7">
    <location>
        <begin position="173"/>
        <end position="291"/>
    </location>
</feature>
<evidence type="ECO:0000313" key="9">
    <source>
        <dbReference type="Proteomes" id="UP001319200"/>
    </source>
</evidence>
<keyword evidence="3" id="KW-0255">Endonuclease</keyword>
<dbReference type="InterPro" id="IPR013527">
    <property type="entry name" value="YicC-like_N"/>
</dbReference>
<dbReference type="RefSeq" id="WP_254161757.1">
    <property type="nucleotide sequence ID" value="NZ_JAHESF010000005.1"/>
</dbReference>
<evidence type="ECO:0000256" key="1">
    <source>
        <dbReference type="ARBA" id="ARBA00001968"/>
    </source>
</evidence>
<dbReference type="InterPro" id="IPR013551">
    <property type="entry name" value="YicC-like_C"/>
</dbReference>
<dbReference type="Pfam" id="PF03755">
    <property type="entry name" value="YicC-like_N"/>
    <property type="match status" value="1"/>
</dbReference>
<dbReference type="AlphaFoldDB" id="A0AAP2GM25"/>
<dbReference type="GO" id="GO:0004521">
    <property type="term" value="F:RNA endonuclease activity"/>
    <property type="evidence" value="ECO:0007669"/>
    <property type="project" value="InterPro"/>
</dbReference>
<evidence type="ECO:0000313" key="8">
    <source>
        <dbReference type="EMBL" id="MBT1696473.1"/>
    </source>
</evidence>
<proteinExistence type="inferred from homology"/>
<keyword evidence="9" id="KW-1185">Reference proteome</keyword>
<dbReference type="NCBIfam" id="TIGR00255">
    <property type="entry name" value="YicC/YloC family endoribonuclease"/>
    <property type="match status" value="1"/>
</dbReference>
<dbReference type="InterPro" id="IPR005229">
    <property type="entry name" value="YicC/YloC-like"/>
</dbReference>
<evidence type="ECO:0000256" key="3">
    <source>
        <dbReference type="ARBA" id="ARBA00022759"/>
    </source>
</evidence>
<evidence type="ECO:0000256" key="5">
    <source>
        <dbReference type="ARBA" id="ARBA00035648"/>
    </source>
</evidence>
<dbReference type="PANTHER" id="PTHR30636:SF3">
    <property type="entry name" value="UPF0701 PROTEIN YICC"/>
    <property type="match status" value="1"/>
</dbReference>
<accession>A0AAP2GM25</accession>
<keyword evidence="2" id="KW-0540">Nuclease</keyword>
<evidence type="ECO:0000259" key="7">
    <source>
        <dbReference type="Pfam" id="PF08340"/>
    </source>
</evidence>
<evidence type="ECO:0000256" key="4">
    <source>
        <dbReference type="ARBA" id="ARBA00022801"/>
    </source>
</evidence>
<dbReference type="PANTHER" id="PTHR30636">
    <property type="entry name" value="UPF0701 PROTEIN YICC"/>
    <property type="match status" value="1"/>
</dbReference>
<comment type="cofactor">
    <cofactor evidence="1">
        <name>a divalent metal cation</name>
        <dbReference type="ChEBI" id="CHEBI:60240"/>
    </cofactor>
</comment>
<evidence type="ECO:0000256" key="2">
    <source>
        <dbReference type="ARBA" id="ARBA00022722"/>
    </source>
</evidence>
<feature type="domain" description="Endoribonuclease YicC-like N-terminal" evidence="6">
    <location>
        <begin position="2"/>
        <end position="156"/>
    </location>
</feature>
<dbReference type="Pfam" id="PF08340">
    <property type="entry name" value="YicC-like_C"/>
    <property type="match status" value="1"/>
</dbReference>
<reference evidence="8 9" key="1">
    <citation type="submission" date="2021-05" db="EMBL/GenBank/DDBJ databases">
        <title>A Polyphasic approach of four new species of the genus Ohtaekwangia: Ohtaekwangia histidinii sp. nov., Ohtaekwangia cretensis sp. nov., Ohtaekwangia indiensis sp. nov., Ohtaekwangia reichenbachii sp. nov. from diverse environment.</title>
        <authorList>
            <person name="Octaviana S."/>
        </authorList>
    </citation>
    <scope>NUCLEOTIDE SEQUENCE [LARGE SCALE GENOMIC DNA]</scope>
    <source>
        <strain evidence="8 9">PWU4</strain>
    </source>
</reference>
<gene>
    <name evidence="8" type="ORF">KK083_06280</name>
</gene>